<organism evidence="2 3">
    <name type="scientific">Roridomyces roridus</name>
    <dbReference type="NCBI Taxonomy" id="1738132"/>
    <lineage>
        <taxon>Eukaryota</taxon>
        <taxon>Fungi</taxon>
        <taxon>Dikarya</taxon>
        <taxon>Basidiomycota</taxon>
        <taxon>Agaricomycotina</taxon>
        <taxon>Agaricomycetes</taxon>
        <taxon>Agaricomycetidae</taxon>
        <taxon>Agaricales</taxon>
        <taxon>Marasmiineae</taxon>
        <taxon>Mycenaceae</taxon>
        <taxon>Roridomyces</taxon>
    </lineage>
</organism>
<dbReference type="AlphaFoldDB" id="A0AAD7C1L9"/>
<sequence length="261" mass="29510">MYLAQRKAASERMKENLASAEAEDEGDPRPFRVVKQAVDKVLKRTRFDAAASQAMRECIITFNPQFVDDGGYAVDEATTLSRVYSPTNPAAIDVHLDYWYRGRWSSVEFFCTVSYRLHRVIATDKLDIRSPRGPDEMNDFRILFELGLEDIPPGRKWRAIEKRKFGIDKREAHMLHEVLFGQQQASTGADAAPISVKETLSLLLASVGMSFHAAIDPKDGDNQDTFSMEPWSCDGLSGSARWLGKHIRLDDGKDSEEENDY</sequence>
<evidence type="ECO:0000313" key="2">
    <source>
        <dbReference type="EMBL" id="KAJ7636682.1"/>
    </source>
</evidence>
<reference evidence="2" key="1">
    <citation type="submission" date="2023-03" db="EMBL/GenBank/DDBJ databases">
        <title>Massive genome expansion in bonnet fungi (Mycena s.s.) driven by repeated elements and novel gene families across ecological guilds.</title>
        <authorList>
            <consortium name="Lawrence Berkeley National Laboratory"/>
            <person name="Harder C.B."/>
            <person name="Miyauchi S."/>
            <person name="Viragh M."/>
            <person name="Kuo A."/>
            <person name="Thoen E."/>
            <person name="Andreopoulos B."/>
            <person name="Lu D."/>
            <person name="Skrede I."/>
            <person name="Drula E."/>
            <person name="Henrissat B."/>
            <person name="Morin E."/>
            <person name="Kohler A."/>
            <person name="Barry K."/>
            <person name="LaButti K."/>
            <person name="Morin E."/>
            <person name="Salamov A."/>
            <person name="Lipzen A."/>
            <person name="Mereny Z."/>
            <person name="Hegedus B."/>
            <person name="Baldrian P."/>
            <person name="Stursova M."/>
            <person name="Weitz H."/>
            <person name="Taylor A."/>
            <person name="Grigoriev I.V."/>
            <person name="Nagy L.G."/>
            <person name="Martin F."/>
            <person name="Kauserud H."/>
        </authorList>
    </citation>
    <scope>NUCLEOTIDE SEQUENCE</scope>
    <source>
        <strain evidence="2">9284</strain>
    </source>
</reference>
<dbReference type="EMBL" id="JARKIF010000006">
    <property type="protein sequence ID" value="KAJ7636682.1"/>
    <property type="molecule type" value="Genomic_DNA"/>
</dbReference>
<protein>
    <submittedName>
        <fullName evidence="2">Uncharacterized protein</fullName>
    </submittedName>
</protein>
<feature type="region of interest" description="Disordered" evidence="1">
    <location>
        <begin position="1"/>
        <end position="25"/>
    </location>
</feature>
<evidence type="ECO:0000256" key="1">
    <source>
        <dbReference type="SAM" id="MobiDB-lite"/>
    </source>
</evidence>
<comment type="caution">
    <text evidence="2">The sequence shown here is derived from an EMBL/GenBank/DDBJ whole genome shotgun (WGS) entry which is preliminary data.</text>
</comment>
<evidence type="ECO:0000313" key="3">
    <source>
        <dbReference type="Proteomes" id="UP001221142"/>
    </source>
</evidence>
<gene>
    <name evidence="2" type="ORF">FB45DRAFT_1024780</name>
</gene>
<keyword evidence="3" id="KW-1185">Reference proteome</keyword>
<name>A0AAD7C1L9_9AGAR</name>
<accession>A0AAD7C1L9</accession>
<dbReference type="Proteomes" id="UP001221142">
    <property type="component" value="Unassembled WGS sequence"/>
</dbReference>
<proteinExistence type="predicted"/>